<reference evidence="3 4" key="1">
    <citation type="submission" date="2016-08" db="EMBL/GenBank/DDBJ databases">
        <title>A Parts List for Fungal Cellulosomes Revealed by Comparative Genomics.</title>
        <authorList>
            <consortium name="DOE Joint Genome Institute"/>
            <person name="Haitjema C.H."/>
            <person name="Gilmore S.P."/>
            <person name="Henske J.K."/>
            <person name="Solomon K.V."/>
            <person name="De Groot R."/>
            <person name="Kuo A."/>
            <person name="Mondo S.J."/>
            <person name="Salamov A.A."/>
            <person name="Labutti K."/>
            <person name="Zhao Z."/>
            <person name="Chiniquy J."/>
            <person name="Barry K."/>
            <person name="Brewer H.M."/>
            <person name="Purvine S.O."/>
            <person name="Wright A.T."/>
            <person name="Boxma B."/>
            <person name="Van Alen T."/>
            <person name="Hackstein J.H."/>
            <person name="Baker S.E."/>
            <person name="Grigoriev I.V."/>
            <person name="O'Malley M.A."/>
        </authorList>
    </citation>
    <scope>NUCLEOTIDE SEQUENCE [LARGE SCALE GENOMIC DNA]</scope>
    <source>
        <strain evidence="3 4">S4</strain>
    </source>
</reference>
<dbReference type="AlphaFoldDB" id="A0A1Y1VVU4"/>
<reference evidence="3 4" key="2">
    <citation type="submission" date="2016-08" db="EMBL/GenBank/DDBJ databases">
        <title>Pervasive Adenine N6-methylation of Active Genes in Fungi.</title>
        <authorList>
            <consortium name="DOE Joint Genome Institute"/>
            <person name="Mondo S.J."/>
            <person name="Dannebaum R.O."/>
            <person name="Kuo R.C."/>
            <person name="Labutti K."/>
            <person name="Haridas S."/>
            <person name="Kuo A."/>
            <person name="Salamov A."/>
            <person name="Ahrendt S.R."/>
            <person name="Lipzen A."/>
            <person name="Sullivan W."/>
            <person name="Andreopoulos W.B."/>
            <person name="Clum A."/>
            <person name="Lindquist E."/>
            <person name="Daum C."/>
            <person name="Ramamoorthy G.K."/>
            <person name="Gryganskyi A."/>
            <person name="Culley D."/>
            <person name="Magnuson J.K."/>
            <person name="James T.Y."/>
            <person name="O'Malley M.A."/>
            <person name="Stajich J.E."/>
            <person name="Spatafora J.W."/>
            <person name="Visel A."/>
            <person name="Grigoriev I.V."/>
        </authorList>
    </citation>
    <scope>NUCLEOTIDE SEQUENCE [LARGE SCALE GENOMIC DNA]</scope>
    <source>
        <strain evidence="3 4">S4</strain>
    </source>
</reference>
<feature type="region of interest" description="Disordered" evidence="1">
    <location>
        <begin position="750"/>
        <end position="879"/>
    </location>
</feature>
<dbReference type="Proteomes" id="UP000193944">
    <property type="component" value="Unassembled WGS sequence"/>
</dbReference>
<evidence type="ECO:0000256" key="2">
    <source>
        <dbReference type="SAM" id="Phobius"/>
    </source>
</evidence>
<evidence type="ECO:0000256" key="1">
    <source>
        <dbReference type="SAM" id="MobiDB-lite"/>
    </source>
</evidence>
<keyword evidence="2" id="KW-0812">Transmembrane</keyword>
<feature type="compositionally biased region" description="Polar residues" evidence="1">
    <location>
        <begin position="262"/>
        <end position="272"/>
    </location>
</feature>
<feature type="compositionally biased region" description="Basic and acidic residues" evidence="1">
    <location>
        <begin position="836"/>
        <end position="854"/>
    </location>
</feature>
<comment type="caution">
    <text evidence="3">The sequence shown here is derived from an EMBL/GenBank/DDBJ whole genome shotgun (WGS) entry which is preliminary data.</text>
</comment>
<dbReference type="STRING" id="1754192.A0A1Y1VVU4"/>
<evidence type="ECO:0000313" key="4">
    <source>
        <dbReference type="Proteomes" id="UP000193944"/>
    </source>
</evidence>
<feature type="compositionally biased region" description="Acidic residues" evidence="1">
    <location>
        <begin position="534"/>
        <end position="556"/>
    </location>
</feature>
<sequence>MKIRSFEYVNIIEKRQNTETEAGTGTGTEIQDNGNTEIQSQQDGTPSQTTSKTKKSKTKTSSIQEQPVQTQQGLAQPTQVQPDQTQPEQTQIQSSPVNTPQPTEIQEGNQNPNNSTNPQIADPGLFSNYNSTYGNSTGIDNASYYETSESLSRIQLKANKGFYTVFFIVLGVFILFVISFILILQRMNKKKHEENKTDKYKRQSIYQQNLSRGIGTSSSTNLARLSRIIYDNNSPVLTPDIVSDFSFVNNGTDNNGNERNPRSSYYSTANPQSQYRQSVQSVDASFYSNTYQTNPTNVATIVSSPNSTQFNTRSAPHNRLSLQVSSTLVSPSSNYPNANPFNIPSPTAAATVESITNSPPLVPPQDSETEQYDSQEQIPIKPLPSPVSNPSSTPSTRVSKRPSRTSSIQPIPSPRPSRTSSIQLNTSSDQPLPSSPLPSPRPSRTSSIQLNTSSEQPILNSRPNRSSSIQNSPTSEKSFLSSRQSRTSSIQLNSNSEQSISISSPKYSHSPLAPVFEQEQEESEENNTTTITETDTDSDTDTDSESESESESESDIDSNTNTNTTNNGNNGNNYENDDDDDDGSSSSSYDETTTQDISSSQDISYSQSYSQDVTHLTIDSHLKPKLDLNINININQDQDQDQSNVDITDRPLLSPRSDSLYSGQYTTNVSKRGDSFILNRGLLSPKREDSFLANQSINSIKESILSRDPSFDQEHDTSNILRSVTPILPEIVENSIINITPMVPEIVAMSSSEDSNSHPSHSLTVTSESSTNPLMITKERRSSLPPLLKKEDSRNGNREDVRRSVSLQQSNFGSPITKNNSVSSNNDGLESNVTIKGKEKDLMTEEKQEEKIDSKSSSINKNDSLSININSHEPEGKSL</sequence>
<feature type="compositionally biased region" description="Low complexity" evidence="1">
    <location>
        <begin position="557"/>
        <end position="574"/>
    </location>
</feature>
<feature type="region of interest" description="Disordered" evidence="1">
    <location>
        <begin position="355"/>
        <end position="606"/>
    </location>
</feature>
<name>A0A1Y1VVU4_9FUNG</name>
<feature type="region of interest" description="Disordered" evidence="1">
    <location>
        <begin position="252"/>
        <end position="272"/>
    </location>
</feature>
<organism evidence="3 4">
    <name type="scientific">Anaeromyces robustus</name>
    <dbReference type="NCBI Taxonomy" id="1754192"/>
    <lineage>
        <taxon>Eukaryota</taxon>
        <taxon>Fungi</taxon>
        <taxon>Fungi incertae sedis</taxon>
        <taxon>Chytridiomycota</taxon>
        <taxon>Chytridiomycota incertae sedis</taxon>
        <taxon>Neocallimastigomycetes</taxon>
        <taxon>Neocallimastigales</taxon>
        <taxon>Neocallimastigaceae</taxon>
        <taxon>Anaeromyces</taxon>
    </lineage>
</organism>
<feature type="transmembrane region" description="Helical" evidence="2">
    <location>
        <begin position="162"/>
        <end position="184"/>
    </location>
</feature>
<feature type="compositionally biased region" description="Low complexity" evidence="1">
    <location>
        <begin position="750"/>
        <end position="762"/>
    </location>
</feature>
<feature type="region of interest" description="Disordered" evidence="1">
    <location>
        <begin position="13"/>
        <end position="129"/>
    </location>
</feature>
<feature type="compositionally biased region" description="Low complexity" evidence="1">
    <location>
        <begin position="478"/>
        <end position="512"/>
    </location>
</feature>
<proteinExistence type="predicted"/>
<feature type="compositionally biased region" description="Low complexity" evidence="1">
    <location>
        <begin position="404"/>
        <end position="432"/>
    </location>
</feature>
<evidence type="ECO:0000313" key="3">
    <source>
        <dbReference type="EMBL" id="ORX65116.1"/>
    </source>
</evidence>
<accession>A0A1Y1VVU4</accession>
<feature type="compositionally biased region" description="Polar residues" evidence="1">
    <location>
        <begin position="763"/>
        <end position="774"/>
    </location>
</feature>
<keyword evidence="2" id="KW-1133">Transmembrane helix</keyword>
<dbReference type="EMBL" id="MCFG01000478">
    <property type="protein sequence ID" value="ORX65116.1"/>
    <property type="molecule type" value="Genomic_DNA"/>
</dbReference>
<feature type="compositionally biased region" description="Polar residues" evidence="1">
    <location>
        <begin position="448"/>
        <end position="477"/>
    </location>
</feature>
<keyword evidence="4" id="KW-1185">Reference proteome</keyword>
<feature type="compositionally biased region" description="Polar residues" evidence="1">
    <location>
        <begin position="94"/>
        <end position="119"/>
    </location>
</feature>
<protein>
    <submittedName>
        <fullName evidence="3">Uncharacterized protein</fullName>
    </submittedName>
</protein>
<feature type="compositionally biased region" description="Low complexity" evidence="1">
    <location>
        <begin position="19"/>
        <end position="29"/>
    </location>
</feature>
<feature type="compositionally biased region" description="Polar residues" evidence="1">
    <location>
        <begin position="63"/>
        <end position="75"/>
    </location>
</feature>
<keyword evidence="2" id="KW-0472">Membrane</keyword>
<feature type="compositionally biased region" description="Low complexity" evidence="1">
    <location>
        <begin position="76"/>
        <end position="93"/>
    </location>
</feature>
<gene>
    <name evidence="3" type="ORF">BCR32DRAFT_330439</name>
</gene>
<feature type="compositionally biased region" description="Low complexity" evidence="1">
    <location>
        <begin position="855"/>
        <end position="871"/>
    </location>
</feature>
<feature type="compositionally biased region" description="Polar residues" evidence="1">
    <location>
        <begin position="30"/>
        <end position="46"/>
    </location>
</feature>
<feature type="compositionally biased region" description="Basic and acidic residues" evidence="1">
    <location>
        <begin position="777"/>
        <end position="803"/>
    </location>
</feature>
<feature type="compositionally biased region" description="Low complexity" evidence="1">
    <location>
        <begin position="584"/>
        <end position="606"/>
    </location>
</feature>
<feature type="compositionally biased region" description="Polar residues" evidence="1">
    <location>
        <begin position="805"/>
        <end position="834"/>
    </location>
</feature>